<organism evidence="2 3">
    <name type="scientific">Ascaris lumbricoides</name>
    <name type="common">Giant roundworm</name>
    <dbReference type="NCBI Taxonomy" id="6252"/>
    <lineage>
        <taxon>Eukaryota</taxon>
        <taxon>Metazoa</taxon>
        <taxon>Ecdysozoa</taxon>
        <taxon>Nematoda</taxon>
        <taxon>Chromadorea</taxon>
        <taxon>Rhabditida</taxon>
        <taxon>Spirurina</taxon>
        <taxon>Ascaridomorpha</taxon>
        <taxon>Ascaridoidea</taxon>
        <taxon>Ascarididae</taxon>
        <taxon>Ascaris</taxon>
    </lineage>
</organism>
<protein>
    <submittedName>
        <fullName evidence="3">Serine/threonine protein kinase</fullName>
    </submittedName>
</protein>
<dbReference type="Proteomes" id="UP000036681">
    <property type="component" value="Unplaced"/>
</dbReference>
<feature type="compositionally biased region" description="Polar residues" evidence="1">
    <location>
        <begin position="37"/>
        <end position="46"/>
    </location>
</feature>
<name>A0A0M3HF42_ASCLU</name>
<evidence type="ECO:0000313" key="3">
    <source>
        <dbReference type="WBParaSite" id="ALUE_0000013701-mRNA-1"/>
    </source>
</evidence>
<keyword evidence="2" id="KW-1185">Reference proteome</keyword>
<dbReference type="WBParaSite" id="ALUE_0000013701-mRNA-1">
    <property type="protein sequence ID" value="ALUE_0000013701-mRNA-1"/>
    <property type="gene ID" value="ALUE_0000013701"/>
</dbReference>
<accession>A0A0M3HF42</accession>
<proteinExistence type="predicted"/>
<feature type="compositionally biased region" description="Polar residues" evidence="1">
    <location>
        <begin position="74"/>
        <end position="87"/>
    </location>
</feature>
<evidence type="ECO:0000256" key="1">
    <source>
        <dbReference type="SAM" id="MobiDB-lite"/>
    </source>
</evidence>
<dbReference type="AlphaFoldDB" id="A0A0M3HF42"/>
<sequence length="97" mass="10023">MGLRLVEQFGDDDTIMRLAFKPWFKAPDFGNEEGGNTPPQVVTEQPSDGAFSASPVQEGASPQGPIPMPPPPSASVNGGTTASSGSPRNYGATETGM</sequence>
<feature type="compositionally biased region" description="Pro residues" evidence="1">
    <location>
        <begin position="64"/>
        <end position="73"/>
    </location>
</feature>
<evidence type="ECO:0000313" key="2">
    <source>
        <dbReference type="Proteomes" id="UP000036681"/>
    </source>
</evidence>
<reference evidence="3" key="1">
    <citation type="submission" date="2017-02" db="UniProtKB">
        <authorList>
            <consortium name="WormBaseParasite"/>
        </authorList>
    </citation>
    <scope>IDENTIFICATION</scope>
</reference>
<feature type="region of interest" description="Disordered" evidence="1">
    <location>
        <begin position="25"/>
        <end position="97"/>
    </location>
</feature>